<sequence>MKTGLIVGILILLFNIFDAIITFALVHKNGISIESNKLIVYLYSYVGNWVFIIKIAYVLATCISIFLFWKSKIVRTAGYFVLSLYTGLMIYLMLILLGGF</sequence>
<reference evidence="3 4" key="1">
    <citation type="journal article" date="2016" name="Nat. Commun.">
        <title>Thousands of microbial genomes shed light on interconnected biogeochemical processes in an aquifer system.</title>
        <authorList>
            <person name="Anantharaman K."/>
            <person name="Brown C.T."/>
            <person name="Hug L.A."/>
            <person name="Sharon I."/>
            <person name="Castelle C.J."/>
            <person name="Probst A.J."/>
            <person name="Thomas B.C."/>
            <person name="Singh A."/>
            <person name="Wilkins M.J."/>
            <person name="Karaoz U."/>
            <person name="Brodie E.L."/>
            <person name="Williams K.H."/>
            <person name="Hubbard S.S."/>
            <person name="Banfield J.F."/>
        </authorList>
    </citation>
    <scope>NUCLEOTIDE SEQUENCE [LARGE SCALE GENOMIC DNA]</scope>
</reference>
<dbReference type="InterPro" id="IPR043717">
    <property type="entry name" value="DUF5658"/>
</dbReference>
<dbReference type="Pfam" id="PF18902">
    <property type="entry name" value="DUF5658"/>
    <property type="match status" value="1"/>
</dbReference>
<accession>A0A1F7WZT9</accession>
<gene>
    <name evidence="3" type="ORF">A2Z67_00970</name>
</gene>
<dbReference type="Proteomes" id="UP000176939">
    <property type="component" value="Unassembled WGS sequence"/>
</dbReference>
<dbReference type="AlphaFoldDB" id="A0A1F7WZT9"/>
<evidence type="ECO:0000313" key="4">
    <source>
        <dbReference type="Proteomes" id="UP000176939"/>
    </source>
</evidence>
<organism evidence="3 4">
    <name type="scientific">Candidatus Woesebacteria bacterium RBG_13_36_22</name>
    <dbReference type="NCBI Taxonomy" id="1802478"/>
    <lineage>
        <taxon>Bacteria</taxon>
        <taxon>Candidatus Woeseibacteriota</taxon>
    </lineage>
</organism>
<evidence type="ECO:0000259" key="2">
    <source>
        <dbReference type="Pfam" id="PF18902"/>
    </source>
</evidence>
<evidence type="ECO:0000313" key="3">
    <source>
        <dbReference type="EMBL" id="OGM08257.1"/>
    </source>
</evidence>
<feature type="transmembrane region" description="Helical" evidence="1">
    <location>
        <begin position="76"/>
        <end position="97"/>
    </location>
</feature>
<feature type="transmembrane region" description="Helical" evidence="1">
    <location>
        <begin position="5"/>
        <end position="26"/>
    </location>
</feature>
<evidence type="ECO:0000256" key="1">
    <source>
        <dbReference type="SAM" id="Phobius"/>
    </source>
</evidence>
<comment type="caution">
    <text evidence="3">The sequence shown here is derived from an EMBL/GenBank/DDBJ whole genome shotgun (WGS) entry which is preliminary data.</text>
</comment>
<keyword evidence="1" id="KW-1133">Transmembrane helix</keyword>
<feature type="domain" description="DUF5658" evidence="2">
    <location>
        <begin position="9"/>
        <end position="96"/>
    </location>
</feature>
<protein>
    <recommendedName>
        <fullName evidence="2">DUF5658 domain-containing protein</fullName>
    </recommendedName>
</protein>
<proteinExistence type="predicted"/>
<name>A0A1F7WZT9_9BACT</name>
<feature type="transmembrane region" description="Helical" evidence="1">
    <location>
        <begin position="46"/>
        <end position="69"/>
    </location>
</feature>
<keyword evidence="1" id="KW-0472">Membrane</keyword>
<dbReference type="EMBL" id="MGFQ01000053">
    <property type="protein sequence ID" value="OGM08257.1"/>
    <property type="molecule type" value="Genomic_DNA"/>
</dbReference>
<keyword evidence="1" id="KW-0812">Transmembrane</keyword>